<name>A0A182N1I1_9DIPT</name>
<accession>A0A182N1I1</accession>
<organism evidence="1 2">
    <name type="scientific">Anopheles dirus</name>
    <dbReference type="NCBI Taxonomy" id="7168"/>
    <lineage>
        <taxon>Eukaryota</taxon>
        <taxon>Metazoa</taxon>
        <taxon>Ecdysozoa</taxon>
        <taxon>Arthropoda</taxon>
        <taxon>Hexapoda</taxon>
        <taxon>Insecta</taxon>
        <taxon>Pterygota</taxon>
        <taxon>Neoptera</taxon>
        <taxon>Endopterygota</taxon>
        <taxon>Diptera</taxon>
        <taxon>Nematocera</taxon>
        <taxon>Culicoidea</taxon>
        <taxon>Culicidae</taxon>
        <taxon>Anophelinae</taxon>
        <taxon>Anopheles</taxon>
    </lineage>
</organism>
<sequence length="351" mass="40711">MDHWNVECFESTMCVDDVVFYFSSTSCSDSRQLDKNAVDVRIDLSRKKRVIRILKAVQKKSKWTIFIVSSRRCIRLTLVLDETSTVSGGVWAGFSAQLGPKMPSLKTKLYYFHPGRGLHRILRLRKQYRPTAVDSNPVRNLVVTLIAMNNFVRSDVERLLRHNDTLIKTLRWPRGCNRPKTTPRPDLFIRFVHYGNLFPLAHVNRRKLLQLVAQGEMSPIAEWCANHPEQDLYTSRVVVEHLDSVVLFGKYIQTNYIYWPEIDVERLTDLTYMAKHFAIDSLLNLCQLQLAHLLRKKQVGLLAQHILMHVNIPCITNILACHNVKKIVHNEFGDPTELAGMQKRLECYTKE</sequence>
<dbReference type="VEuPathDB" id="VectorBase:ADIR001489"/>
<dbReference type="EnsemblMetazoa" id="ADIR001489-RA">
    <property type="protein sequence ID" value="ADIR001489-PA"/>
    <property type="gene ID" value="ADIR001489"/>
</dbReference>
<dbReference type="AlphaFoldDB" id="A0A182N1I1"/>
<evidence type="ECO:0000313" key="1">
    <source>
        <dbReference type="EnsemblMetazoa" id="ADIR001489-PA"/>
    </source>
</evidence>
<dbReference type="Proteomes" id="UP000075884">
    <property type="component" value="Unassembled WGS sequence"/>
</dbReference>
<reference evidence="2" key="1">
    <citation type="submission" date="2013-03" db="EMBL/GenBank/DDBJ databases">
        <title>The Genome Sequence of Anopheles dirus WRAIR2.</title>
        <authorList>
            <consortium name="The Broad Institute Genomics Platform"/>
            <person name="Neafsey D.E."/>
            <person name="Walton C."/>
            <person name="Walker B."/>
            <person name="Young S.K."/>
            <person name="Zeng Q."/>
            <person name="Gargeya S."/>
            <person name="Fitzgerald M."/>
            <person name="Haas B."/>
            <person name="Abouelleil A."/>
            <person name="Allen A.W."/>
            <person name="Alvarado L."/>
            <person name="Arachchi H.M."/>
            <person name="Berlin A.M."/>
            <person name="Chapman S.B."/>
            <person name="Gainer-Dewar J."/>
            <person name="Goldberg J."/>
            <person name="Griggs A."/>
            <person name="Gujja S."/>
            <person name="Hansen M."/>
            <person name="Howarth C."/>
            <person name="Imamovic A."/>
            <person name="Ireland A."/>
            <person name="Larimer J."/>
            <person name="McCowan C."/>
            <person name="Murphy C."/>
            <person name="Pearson M."/>
            <person name="Poon T.W."/>
            <person name="Priest M."/>
            <person name="Roberts A."/>
            <person name="Saif S."/>
            <person name="Shea T."/>
            <person name="Sisk P."/>
            <person name="Sykes S."/>
            <person name="Wortman J."/>
            <person name="Nusbaum C."/>
            <person name="Birren B."/>
        </authorList>
    </citation>
    <scope>NUCLEOTIDE SEQUENCE [LARGE SCALE GENOMIC DNA]</scope>
    <source>
        <strain evidence="2">WRAIR2</strain>
    </source>
</reference>
<proteinExistence type="predicted"/>
<keyword evidence="2" id="KW-1185">Reference proteome</keyword>
<protein>
    <submittedName>
        <fullName evidence="1">Uncharacterized protein</fullName>
    </submittedName>
</protein>
<evidence type="ECO:0000313" key="2">
    <source>
        <dbReference type="Proteomes" id="UP000075884"/>
    </source>
</evidence>
<reference evidence="1" key="2">
    <citation type="submission" date="2020-05" db="UniProtKB">
        <authorList>
            <consortium name="EnsemblMetazoa"/>
        </authorList>
    </citation>
    <scope>IDENTIFICATION</scope>
    <source>
        <strain evidence="1">WRAIR2</strain>
    </source>
</reference>